<gene>
    <name evidence="4" type="ORF">ACFQ07_25660</name>
</gene>
<feature type="domain" description="HTH merR-type" evidence="3">
    <location>
        <begin position="1"/>
        <end position="23"/>
    </location>
</feature>
<keyword evidence="4" id="KW-0238">DNA-binding</keyword>
<evidence type="ECO:0000259" key="3">
    <source>
        <dbReference type="PROSITE" id="PS50937"/>
    </source>
</evidence>
<keyword evidence="2" id="KW-0804">Transcription</keyword>
<name>A0ABW3CNW8_9ACTN</name>
<dbReference type="Gene3D" id="1.10.1660.10">
    <property type="match status" value="1"/>
</dbReference>
<dbReference type="EMBL" id="JBHTIR010003712">
    <property type="protein sequence ID" value="MFD0855654.1"/>
    <property type="molecule type" value="Genomic_DNA"/>
</dbReference>
<dbReference type="InterPro" id="IPR015358">
    <property type="entry name" value="Tscrpt_reg_MerR_DNA-bd"/>
</dbReference>
<protein>
    <submittedName>
        <fullName evidence="4">MerR family DNA-binding protein</fullName>
    </submittedName>
</protein>
<dbReference type="Proteomes" id="UP001597083">
    <property type="component" value="Unassembled WGS sequence"/>
</dbReference>
<comment type="caution">
    <text evidence="4">The sequence shown here is derived from an EMBL/GenBank/DDBJ whole genome shotgun (WGS) entry which is preliminary data.</text>
</comment>
<proteinExistence type="predicted"/>
<reference evidence="5" key="1">
    <citation type="journal article" date="2019" name="Int. J. Syst. Evol. Microbiol.">
        <title>The Global Catalogue of Microorganisms (GCM) 10K type strain sequencing project: providing services to taxonomists for standard genome sequencing and annotation.</title>
        <authorList>
            <consortium name="The Broad Institute Genomics Platform"/>
            <consortium name="The Broad Institute Genome Sequencing Center for Infectious Disease"/>
            <person name="Wu L."/>
            <person name="Ma J."/>
        </authorList>
    </citation>
    <scope>NUCLEOTIDE SEQUENCE [LARGE SCALE GENOMIC DNA]</scope>
    <source>
        <strain evidence="5">JCM 31696</strain>
    </source>
</reference>
<evidence type="ECO:0000313" key="4">
    <source>
        <dbReference type="EMBL" id="MFD0855654.1"/>
    </source>
</evidence>
<accession>A0ABW3CNW8</accession>
<keyword evidence="1" id="KW-0805">Transcription regulation</keyword>
<dbReference type="SUPFAM" id="SSF46955">
    <property type="entry name" value="Putative DNA-binding domain"/>
    <property type="match status" value="1"/>
</dbReference>
<evidence type="ECO:0000313" key="5">
    <source>
        <dbReference type="Proteomes" id="UP001597083"/>
    </source>
</evidence>
<sequence length="79" mass="8903">MHRVLIYRELGLPLDDIGELLDAPAVDMTVPLKQQRAELLDRISRLQAMADAVDRMIEAASTGILLSTEEQVAIFGRRW</sequence>
<dbReference type="GO" id="GO:0003677">
    <property type="term" value="F:DNA binding"/>
    <property type="evidence" value="ECO:0007669"/>
    <property type="project" value="UniProtKB-KW"/>
</dbReference>
<evidence type="ECO:0000256" key="1">
    <source>
        <dbReference type="ARBA" id="ARBA00023015"/>
    </source>
</evidence>
<dbReference type="InterPro" id="IPR009061">
    <property type="entry name" value="DNA-bd_dom_put_sf"/>
</dbReference>
<dbReference type="InterPro" id="IPR000551">
    <property type="entry name" value="MerR-type_HTH_dom"/>
</dbReference>
<dbReference type="PROSITE" id="PS50937">
    <property type="entry name" value="HTH_MERR_2"/>
    <property type="match status" value="1"/>
</dbReference>
<keyword evidence="5" id="KW-1185">Reference proteome</keyword>
<evidence type="ECO:0000256" key="2">
    <source>
        <dbReference type="ARBA" id="ARBA00023163"/>
    </source>
</evidence>
<dbReference type="Pfam" id="PF09278">
    <property type="entry name" value="MerR-DNA-bind"/>
    <property type="match status" value="1"/>
</dbReference>
<organism evidence="4 5">
    <name type="scientific">Actinomadura adrarensis</name>
    <dbReference type="NCBI Taxonomy" id="1819600"/>
    <lineage>
        <taxon>Bacteria</taxon>
        <taxon>Bacillati</taxon>
        <taxon>Actinomycetota</taxon>
        <taxon>Actinomycetes</taxon>
        <taxon>Streptosporangiales</taxon>
        <taxon>Thermomonosporaceae</taxon>
        <taxon>Actinomadura</taxon>
    </lineage>
</organism>
<feature type="non-terminal residue" evidence="4">
    <location>
        <position position="79"/>
    </location>
</feature>